<dbReference type="InterPro" id="IPR033961">
    <property type="entry name" value="Exo84"/>
</dbReference>
<evidence type="ECO:0000256" key="8">
    <source>
        <dbReference type="ARBA" id="ARBA00022927"/>
    </source>
</evidence>
<evidence type="ECO:0000256" key="3">
    <source>
        <dbReference type="ARBA" id="ARBA00004624"/>
    </source>
</evidence>
<keyword evidence="6" id="KW-0813">Transport</keyword>
<dbReference type="PANTHER" id="PTHR21426">
    <property type="entry name" value="EXOCYST COMPLEX COMPONENT 8"/>
    <property type="match status" value="1"/>
</dbReference>
<gene>
    <name evidence="10" type="ORF">QE152_g30821</name>
</gene>
<reference evidence="10 11" key="1">
    <citation type="journal article" date="2024" name="BMC Genomics">
        <title>De novo assembly and annotation of Popillia japonica's genome with initial clues to its potential as an invasive pest.</title>
        <authorList>
            <person name="Cucini C."/>
            <person name="Boschi S."/>
            <person name="Funari R."/>
            <person name="Cardaioli E."/>
            <person name="Iannotti N."/>
            <person name="Marturano G."/>
            <person name="Paoli F."/>
            <person name="Bruttini M."/>
            <person name="Carapelli A."/>
            <person name="Frati F."/>
            <person name="Nardi F."/>
        </authorList>
    </citation>
    <scope>NUCLEOTIDE SEQUENCE [LARGE SCALE GENOMIC DNA]</scope>
    <source>
        <strain evidence="10">DMR45628</strain>
    </source>
</reference>
<dbReference type="AlphaFoldDB" id="A0AAW1JCY6"/>
<dbReference type="Gene3D" id="1.20.58.1210">
    <property type="entry name" value="Exo84p, N-terminal helical domain"/>
    <property type="match status" value="1"/>
</dbReference>
<dbReference type="SUPFAM" id="SSF50729">
    <property type="entry name" value="PH domain-like"/>
    <property type="match status" value="1"/>
</dbReference>
<dbReference type="InterPro" id="IPR042561">
    <property type="entry name" value="Exo84_C_1"/>
</dbReference>
<dbReference type="Proteomes" id="UP001458880">
    <property type="component" value="Unassembled WGS sequence"/>
</dbReference>
<dbReference type="GO" id="GO:0048471">
    <property type="term" value="C:perinuclear region of cytoplasm"/>
    <property type="evidence" value="ECO:0007669"/>
    <property type="project" value="UniProtKB-SubCell"/>
</dbReference>
<sequence>MGEPTLSLLGSSDFNPDKYVRELSLNFVGGLELARLRKKVHSLSEETSNNLKKNVYENYMQFIDTAKEISHLESEMYQLNHLLTEQKSLLNSLYNTSILGDDSLVVIEADFSKDDSEEKKEEIRKQKLLALKEKISGSSHLMDAPNRKVLYESYLTELDSIENTPLKSVYGVLLSDGILIANANFDDQESISLQFEIYYDLGSVAVVNVRDLGNVKQAFKLLAFPDSRIFQCKSSTVKKEWLDKLDQAKKERLSQEQNKKDVTLIDKSPSRSSSIDVPYINPFEEIDEEVSIHPEWFLEIPDELDVCVAQRHFEEALALLDKAKEYTVGYILTQNQDDHIFSDISRKVEQRKSTLIDVLMKELEVNHDKSLQGGLRAARRAVRLLNQLDRSMQSCELFLKLCSSMLKIQCKRVKREGSTSTYVRHLSSVVFTNMCHMTEEFLRAFPDSPSCASAYVVWASHELNLFTSHFIKQAFVPQTSLSTLTECIILVRGQCERLCKYGIDLCYQLDGSLRSPLTKALRDAKDKLIDSIKLRAQEDKWIPMNLKSKSALARLMQEYLDVGLLLNDYVTGDYWLQLTTNTVSFTKLFLKFLDDCLKLQTADLLHIIDETMYFVYDCLKLQTADLLHIIDETMYFVYEAQIKHVEHSLKNEKQLEQRQFMIKNADFLLNHLLNAVQKKYKDVNNFESPGLVKLKTENTAVLKGITATARNITKYSSTEYL</sequence>
<evidence type="ECO:0000259" key="9">
    <source>
        <dbReference type="PROSITE" id="PS50003"/>
    </source>
</evidence>
<comment type="function">
    <text evidence="1">Component of the exocyst complex involved in the docking of exocytic vesicles with fusion sites on the plasma membrane.</text>
</comment>
<feature type="domain" description="PH" evidence="9">
    <location>
        <begin position="148"/>
        <end position="250"/>
    </location>
</feature>
<keyword evidence="11" id="KW-1185">Reference proteome</keyword>
<protein>
    <recommendedName>
        <fullName evidence="5">Exocyst complex component 8</fullName>
    </recommendedName>
</protein>
<evidence type="ECO:0000256" key="7">
    <source>
        <dbReference type="ARBA" id="ARBA00022483"/>
    </source>
</evidence>
<dbReference type="InterPro" id="IPR032403">
    <property type="entry name" value="Exo84_C"/>
</dbReference>
<dbReference type="GO" id="GO:0015031">
    <property type="term" value="P:protein transport"/>
    <property type="evidence" value="ECO:0007669"/>
    <property type="project" value="UniProtKB-KW"/>
</dbReference>
<dbReference type="EMBL" id="JASPKY010000422">
    <property type="protein sequence ID" value="KAK9701099.1"/>
    <property type="molecule type" value="Genomic_DNA"/>
</dbReference>
<comment type="similarity">
    <text evidence="4">Belongs to the EXO84 family.</text>
</comment>
<dbReference type="InterPro" id="IPR016159">
    <property type="entry name" value="Cullin_repeat-like_dom_sf"/>
</dbReference>
<evidence type="ECO:0000256" key="2">
    <source>
        <dbReference type="ARBA" id="ARBA00004556"/>
    </source>
</evidence>
<dbReference type="PANTHER" id="PTHR21426:SF12">
    <property type="entry name" value="EXOCYST COMPLEX COMPONENT 8"/>
    <property type="match status" value="1"/>
</dbReference>
<evidence type="ECO:0000313" key="10">
    <source>
        <dbReference type="EMBL" id="KAK9701099.1"/>
    </source>
</evidence>
<dbReference type="GO" id="GO:0006887">
    <property type="term" value="P:exocytosis"/>
    <property type="evidence" value="ECO:0007669"/>
    <property type="project" value="UniProtKB-KW"/>
</dbReference>
<dbReference type="InterPro" id="IPR011993">
    <property type="entry name" value="PH-like_dom_sf"/>
</dbReference>
<evidence type="ECO:0000256" key="6">
    <source>
        <dbReference type="ARBA" id="ARBA00022448"/>
    </source>
</evidence>
<name>A0AAW1JCY6_POPJA</name>
<keyword evidence="7" id="KW-0268">Exocytosis</keyword>
<dbReference type="PROSITE" id="PS50003">
    <property type="entry name" value="PH_DOMAIN"/>
    <property type="match status" value="1"/>
</dbReference>
<dbReference type="CDD" id="cd01226">
    <property type="entry name" value="PH_RalBD_exo84"/>
    <property type="match status" value="1"/>
</dbReference>
<dbReference type="InterPro" id="IPR042560">
    <property type="entry name" value="Exo84_C_2"/>
</dbReference>
<dbReference type="InterPro" id="IPR001849">
    <property type="entry name" value="PH_domain"/>
</dbReference>
<evidence type="ECO:0000256" key="4">
    <source>
        <dbReference type="ARBA" id="ARBA00007210"/>
    </source>
</evidence>
<proteinExistence type="inferred from homology"/>
<dbReference type="SUPFAM" id="SSF74788">
    <property type="entry name" value="Cullin repeat-like"/>
    <property type="match status" value="1"/>
</dbReference>
<comment type="caution">
    <text evidence="10">The sequence shown here is derived from an EMBL/GenBank/DDBJ whole genome shotgun (WGS) entry which is preliminary data.</text>
</comment>
<dbReference type="Gene3D" id="1.20.58.1220">
    <property type="entry name" value="Exo84p, C-terminal helical domain"/>
    <property type="match status" value="1"/>
</dbReference>
<dbReference type="Gene3D" id="2.30.29.30">
    <property type="entry name" value="Pleckstrin-homology domain (PH domain)/Phosphotyrosine-binding domain (PTB)"/>
    <property type="match status" value="1"/>
</dbReference>
<evidence type="ECO:0000256" key="5">
    <source>
        <dbReference type="ARBA" id="ARBA00017509"/>
    </source>
</evidence>
<dbReference type="Pfam" id="PF08700">
    <property type="entry name" value="VPS51_Exo84_N"/>
    <property type="match status" value="1"/>
</dbReference>
<dbReference type="GO" id="GO:0000145">
    <property type="term" value="C:exocyst"/>
    <property type="evidence" value="ECO:0007669"/>
    <property type="project" value="InterPro"/>
</dbReference>
<dbReference type="Pfam" id="PF16528">
    <property type="entry name" value="Exo84_C"/>
    <property type="match status" value="1"/>
</dbReference>
<organism evidence="10 11">
    <name type="scientific">Popillia japonica</name>
    <name type="common">Japanese beetle</name>
    <dbReference type="NCBI Taxonomy" id="7064"/>
    <lineage>
        <taxon>Eukaryota</taxon>
        <taxon>Metazoa</taxon>
        <taxon>Ecdysozoa</taxon>
        <taxon>Arthropoda</taxon>
        <taxon>Hexapoda</taxon>
        <taxon>Insecta</taxon>
        <taxon>Pterygota</taxon>
        <taxon>Neoptera</taxon>
        <taxon>Endopterygota</taxon>
        <taxon>Coleoptera</taxon>
        <taxon>Polyphaga</taxon>
        <taxon>Scarabaeiformia</taxon>
        <taxon>Scarabaeidae</taxon>
        <taxon>Rutelinae</taxon>
        <taxon>Popillia</taxon>
    </lineage>
</organism>
<evidence type="ECO:0000313" key="11">
    <source>
        <dbReference type="Proteomes" id="UP001458880"/>
    </source>
</evidence>
<dbReference type="GO" id="GO:0030426">
    <property type="term" value="C:growth cone"/>
    <property type="evidence" value="ECO:0007669"/>
    <property type="project" value="UniProtKB-SubCell"/>
</dbReference>
<dbReference type="SMART" id="SM00233">
    <property type="entry name" value="PH"/>
    <property type="match status" value="1"/>
</dbReference>
<accession>A0AAW1JCY6</accession>
<keyword evidence="8" id="KW-0653">Protein transport</keyword>
<dbReference type="GO" id="GO:0006893">
    <property type="term" value="P:Golgi to plasma membrane transport"/>
    <property type="evidence" value="ECO:0007669"/>
    <property type="project" value="TreeGrafter"/>
</dbReference>
<comment type="subcellular location">
    <subcellularLocation>
        <location evidence="3">Cell projection</location>
        <location evidence="3">Growth cone</location>
    </subcellularLocation>
    <subcellularLocation>
        <location evidence="2">Cytoplasm</location>
        <location evidence="2">Perinuclear region</location>
    </subcellularLocation>
</comment>
<evidence type="ECO:0000256" key="1">
    <source>
        <dbReference type="ARBA" id="ARBA00002660"/>
    </source>
</evidence>